<evidence type="ECO:0000259" key="4">
    <source>
        <dbReference type="PROSITE" id="PS50830"/>
    </source>
</evidence>
<dbReference type="EMBL" id="FOTO01000001">
    <property type="protein sequence ID" value="SFL33362.1"/>
    <property type="molecule type" value="Genomic_DNA"/>
</dbReference>
<dbReference type="RefSeq" id="WP_092189194.1">
    <property type="nucleotide sequence ID" value="NZ_FOTO01000001.1"/>
</dbReference>
<dbReference type="SUPFAM" id="SSF57884">
    <property type="entry name" value="Ada DNA repair protein, N-terminal domain (N-Ada 10)"/>
    <property type="match status" value="1"/>
</dbReference>
<dbReference type="PANTHER" id="PTHR12302">
    <property type="entry name" value="EBNA2 BINDING PROTEIN P100"/>
    <property type="match status" value="1"/>
</dbReference>
<evidence type="ECO:0000256" key="2">
    <source>
        <dbReference type="ARBA" id="ARBA00022759"/>
    </source>
</evidence>
<dbReference type="PANTHER" id="PTHR12302:SF3">
    <property type="entry name" value="SERINE_THREONINE-PROTEIN KINASE 31"/>
    <property type="match status" value="1"/>
</dbReference>
<keyword evidence="2" id="KW-0255">Endonuclease</keyword>
<accession>A0A8G2C0D9</accession>
<dbReference type="InterPro" id="IPR035451">
    <property type="entry name" value="Ada-like_dom_sf"/>
</dbReference>
<dbReference type="GO" id="GO:0004519">
    <property type="term" value="F:endonuclease activity"/>
    <property type="evidence" value="ECO:0007669"/>
    <property type="project" value="UniProtKB-KW"/>
</dbReference>
<dbReference type="Proteomes" id="UP000199581">
    <property type="component" value="Unassembled WGS sequence"/>
</dbReference>
<comment type="caution">
    <text evidence="5">The sequence shown here is derived from an EMBL/GenBank/DDBJ whole genome shotgun (WGS) entry which is preliminary data.</text>
</comment>
<protein>
    <submittedName>
        <fullName evidence="5">Micrococcal nuclease</fullName>
    </submittedName>
</protein>
<dbReference type="InterPro" id="IPR035437">
    <property type="entry name" value="SNase_OB-fold_sf"/>
</dbReference>
<dbReference type="GO" id="GO:0016787">
    <property type="term" value="F:hydrolase activity"/>
    <property type="evidence" value="ECO:0007669"/>
    <property type="project" value="UniProtKB-KW"/>
</dbReference>
<dbReference type="SUPFAM" id="SSF50199">
    <property type="entry name" value="Staphylococcal nuclease"/>
    <property type="match status" value="1"/>
</dbReference>
<dbReference type="AlphaFoldDB" id="A0A8G2C0D9"/>
<dbReference type="OrthoDB" id="4376109at2"/>
<evidence type="ECO:0000313" key="5">
    <source>
        <dbReference type="EMBL" id="SFL33362.1"/>
    </source>
</evidence>
<dbReference type="InterPro" id="IPR016071">
    <property type="entry name" value="Staphylococal_nuclease_OB-fold"/>
</dbReference>
<proteinExistence type="predicted"/>
<keyword evidence="3" id="KW-0378">Hydrolase</keyword>
<evidence type="ECO:0000313" key="6">
    <source>
        <dbReference type="Proteomes" id="UP000199581"/>
    </source>
</evidence>
<reference evidence="5 6" key="1">
    <citation type="submission" date="2016-10" db="EMBL/GenBank/DDBJ databases">
        <authorList>
            <person name="Varghese N."/>
            <person name="Submissions S."/>
        </authorList>
    </citation>
    <scope>NUCLEOTIDE SEQUENCE [LARGE SCALE GENOMIC DNA]</scope>
    <source>
        <strain evidence="5 6">DSM 1741</strain>
    </source>
</reference>
<dbReference type="Gene3D" id="3.40.10.10">
    <property type="entry name" value="DNA Methylphosphotriester Repair Domain"/>
    <property type="match status" value="1"/>
</dbReference>
<dbReference type="Gene3D" id="2.40.50.90">
    <property type="match status" value="1"/>
</dbReference>
<feature type="domain" description="TNase-like" evidence="4">
    <location>
        <begin position="44"/>
        <end position="175"/>
    </location>
</feature>
<dbReference type="Pfam" id="PF00565">
    <property type="entry name" value="SNase"/>
    <property type="match status" value="1"/>
</dbReference>
<organism evidence="5 6">
    <name type="scientific">Desulfomicrobium norvegicum (strain DSM 1741 / NCIMB 8310)</name>
    <name type="common">Desulfovibrio baculatus (strain Norway 4)</name>
    <name type="synonym">Desulfovibrio desulfuricans (strain Norway 4)</name>
    <dbReference type="NCBI Taxonomy" id="52561"/>
    <lineage>
        <taxon>Bacteria</taxon>
        <taxon>Pseudomonadati</taxon>
        <taxon>Thermodesulfobacteriota</taxon>
        <taxon>Desulfovibrionia</taxon>
        <taxon>Desulfovibrionales</taxon>
        <taxon>Desulfomicrobiaceae</taxon>
        <taxon>Desulfomicrobium</taxon>
    </lineage>
</organism>
<gene>
    <name evidence="5" type="ORF">SAMN05421830_101647</name>
</gene>
<evidence type="ECO:0000256" key="1">
    <source>
        <dbReference type="ARBA" id="ARBA00022722"/>
    </source>
</evidence>
<keyword evidence="1" id="KW-0540">Nuclease</keyword>
<dbReference type="SMART" id="SM00318">
    <property type="entry name" value="SNc"/>
    <property type="match status" value="1"/>
</dbReference>
<evidence type="ECO:0000256" key="3">
    <source>
        <dbReference type="ARBA" id="ARBA00022801"/>
    </source>
</evidence>
<dbReference type="PROSITE" id="PS50830">
    <property type="entry name" value="TNASE_3"/>
    <property type="match status" value="1"/>
</dbReference>
<name>A0A8G2C0D9_DESNO</name>
<sequence>MSPSLNVISNPKATFRVAFFFGPLLQVLAVVLALVLSAQGVSAQTWRVGVQAVLDGDTLILDGGERLRLRGIDAPEISRGDKPGQHYGSQSRDRLFSLVSGQILDLEEKELGRDRHGRLVGIARLADGRMVNLIMIEEGAAFVYPHPSDKDRALTGRLLAAQNAAMEQGKGFWPAILSGPVAKAGYVGTKSSKRFHTLPCTQGRKVGVSNRVYFSSLREAFAAGYAPARECTPWPVQSGR</sequence>
<keyword evidence="6" id="KW-1185">Reference proteome</keyword>